<feature type="region of interest" description="Disordered" evidence="2">
    <location>
        <begin position="355"/>
        <end position="393"/>
    </location>
</feature>
<dbReference type="EMBL" id="KQ430572">
    <property type="protein sequence ID" value="KOF63956.1"/>
    <property type="molecule type" value="Genomic_DNA"/>
</dbReference>
<dbReference type="GO" id="GO:0031032">
    <property type="term" value="P:actomyosin structure organization"/>
    <property type="evidence" value="ECO:0007669"/>
    <property type="project" value="TreeGrafter"/>
</dbReference>
<gene>
    <name evidence="3" type="ORF">OCBIM_22018103mg</name>
</gene>
<dbReference type="Gene3D" id="1.20.5.340">
    <property type="match status" value="1"/>
</dbReference>
<evidence type="ECO:0000256" key="2">
    <source>
        <dbReference type="SAM" id="MobiDB-lite"/>
    </source>
</evidence>
<proteinExistence type="predicted"/>
<dbReference type="OrthoDB" id="2914378at2759"/>
<reference evidence="3" key="1">
    <citation type="submission" date="2015-07" db="EMBL/GenBank/DDBJ databases">
        <title>MeaNS - Measles Nucleotide Surveillance Program.</title>
        <authorList>
            <person name="Tran T."/>
            <person name="Druce J."/>
        </authorList>
    </citation>
    <scope>NUCLEOTIDE SEQUENCE</scope>
    <source>
        <strain evidence="3">UCB-OBI-ISO-001</strain>
        <tissue evidence="3">Gonad</tissue>
    </source>
</reference>
<keyword evidence="1" id="KW-0175">Coiled coil</keyword>
<dbReference type="STRING" id="37653.A0A0L8FJT0"/>
<evidence type="ECO:0000256" key="1">
    <source>
        <dbReference type="SAM" id="Coils"/>
    </source>
</evidence>
<dbReference type="Gene3D" id="4.10.270.10">
    <property type="entry name" value="Myosin, subunit A"/>
    <property type="match status" value="1"/>
</dbReference>
<accession>A0A0L8FJT0</accession>
<dbReference type="GO" id="GO:0051015">
    <property type="term" value="F:actin filament binding"/>
    <property type="evidence" value="ECO:0007669"/>
    <property type="project" value="TreeGrafter"/>
</dbReference>
<dbReference type="SUPFAM" id="SSF90257">
    <property type="entry name" value="Myosin rod fragments"/>
    <property type="match status" value="1"/>
</dbReference>
<evidence type="ECO:0008006" key="4">
    <source>
        <dbReference type="Google" id="ProtNLM"/>
    </source>
</evidence>
<name>A0A0L8FJT0_OCTBM</name>
<feature type="coiled-coil region" evidence="1">
    <location>
        <begin position="160"/>
        <end position="257"/>
    </location>
</feature>
<dbReference type="AlphaFoldDB" id="A0A0L8FJT0"/>
<dbReference type="GO" id="GO:0016460">
    <property type="term" value="C:myosin II complex"/>
    <property type="evidence" value="ECO:0007669"/>
    <property type="project" value="TreeGrafter"/>
</dbReference>
<dbReference type="GO" id="GO:0032982">
    <property type="term" value="C:myosin filament"/>
    <property type="evidence" value="ECO:0007669"/>
    <property type="project" value="TreeGrafter"/>
</dbReference>
<evidence type="ECO:0000313" key="3">
    <source>
        <dbReference type="EMBL" id="KOF63956.1"/>
    </source>
</evidence>
<feature type="compositionally biased region" description="Basic and acidic residues" evidence="2">
    <location>
        <begin position="355"/>
        <end position="377"/>
    </location>
</feature>
<dbReference type="PANTHER" id="PTHR45615">
    <property type="entry name" value="MYOSIN HEAVY CHAIN, NON-MUSCLE"/>
    <property type="match status" value="1"/>
</dbReference>
<protein>
    <recommendedName>
        <fullName evidence="4">Myosin tail domain-containing protein</fullName>
    </recommendedName>
</protein>
<dbReference type="PANTHER" id="PTHR45615:SF36">
    <property type="entry name" value="MYOSIN HEAVY CHAIN-LIKE, ISOFORM B-RELATED"/>
    <property type="match status" value="1"/>
</dbReference>
<sequence>MAAITSDLWQYVMLKKTTTKQVISYLWQILVSCNWHLCQWHVEAPITLSDRDAVGSNYDDDDDDDNIDNHDDGDSSGSSSNHHHHCLSLQYSPSLFIDAKVLVVVVVVVVVVVGGERMMVVQVLQQTAISCIQKNVRKFMLIRDWPWWRLYVRVKPLLNVHKTEEELKNKEAELEQLKVKFEKVEREKNEYKLHCDRLDSRLSELNADLAEEATTTSHASEMLEQETAERMRLEKELKDVQGKYNQTRRQNEKLEREVMQCRLWQATSFDGDAEEDTADESVYKERYEKSRKELHFLKQQLQHQHEEELQQEQNIKRHLEKRCQETTEERETLRQQVCSQKKKCTKLNAEMQDIKRHLDEQTSRNNDLERKQRRFDSELNMSQQECREERSLREKIQREKEEFQALKYSLEQANS</sequence>
<dbReference type="GO" id="GO:0005737">
    <property type="term" value="C:cytoplasm"/>
    <property type="evidence" value="ECO:0007669"/>
    <property type="project" value="TreeGrafter"/>
</dbReference>
<organism evidence="3">
    <name type="scientific">Octopus bimaculoides</name>
    <name type="common">California two-spotted octopus</name>
    <dbReference type="NCBI Taxonomy" id="37653"/>
    <lineage>
        <taxon>Eukaryota</taxon>
        <taxon>Metazoa</taxon>
        <taxon>Spiralia</taxon>
        <taxon>Lophotrochozoa</taxon>
        <taxon>Mollusca</taxon>
        <taxon>Cephalopoda</taxon>
        <taxon>Coleoidea</taxon>
        <taxon>Octopodiformes</taxon>
        <taxon>Octopoda</taxon>
        <taxon>Incirrata</taxon>
        <taxon>Octopodidae</taxon>
        <taxon>Octopus</taxon>
    </lineage>
</organism>
<feature type="non-terminal residue" evidence="3">
    <location>
        <position position="415"/>
    </location>
</feature>
<feature type="region of interest" description="Disordered" evidence="2">
    <location>
        <begin position="59"/>
        <end position="79"/>
    </location>
</feature>